<dbReference type="PROSITE" id="PS50181">
    <property type="entry name" value="FBOX"/>
    <property type="match status" value="1"/>
</dbReference>
<reference evidence="3" key="1">
    <citation type="submission" date="2016-04" db="EMBL/GenBank/DDBJ databases">
        <authorList>
            <person name="Evans L.H."/>
            <person name="Alamgir A."/>
            <person name="Owens N."/>
            <person name="Weber N.D."/>
            <person name="Virtaneva K."/>
            <person name="Barbian K."/>
            <person name="Babar A."/>
            <person name="Rosenke K."/>
        </authorList>
    </citation>
    <scope>NUCLEOTIDE SEQUENCE [LARGE SCALE GENOMIC DNA]</scope>
    <source>
        <strain evidence="3">CBS 101.48</strain>
    </source>
</reference>
<dbReference type="SUPFAM" id="SSF81383">
    <property type="entry name" value="F-box domain"/>
    <property type="match status" value="1"/>
</dbReference>
<dbReference type="InParanoid" id="A0A163J672"/>
<evidence type="ECO:0000313" key="4">
    <source>
        <dbReference type="Proteomes" id="UP000078561"/>
    </source>
</evidence>
<dbReference type="InterPro" id="IPR036047">
    <property type="entry name" value="F-box-like_dom_sf"/>
</dbReference>
<accession>A0A163J672</accession>
<gene>
    <name evidence="3" type="primary">ABSGL_02909.1 scaffold 4049</name>
</gene>
<sequence>MAKESIPDNTILSPSSSVPPSSPTASSPRWMPRFMCKSSPLICRQSPPTFSVASITKVHTFGKIKPQGGNIMGRKDGPPLRPSKPRPCPHERATEGVDSTLGKLPMELVQDICTRLDCLALYQVSRTCRAFRHLLQKKPASRHSFFLWRTLTVVDNQDTSNSANNNDNASRGNLYRLVCFLVMCGLHDQVDVLMLDGCGFLDPPLLDTLIRAFGTTSRLSLVRCPQIDCWQILHLLKSAIKGNQHYNNQRNDTLSSNQLLAALKRIRQPPSPKSGLLNKTDVTETSTANLFGLTTEAPPSPLPCLQHLTQLDIEGAFPSERSYKSYGHEMYCFGEIRRALLQLGHQDNNNDDSSDGYQQLSEGHYALYQFWLLLRSHMLRWDEEDGGERARTTDLHPPWLPDTLVQFIQITEQDATDASSFLIQLDLAPCPLCHRNVATTSRPSSCSTCHTPVMMVCAQCRCHSCHAVLCTHCHHTQQTRSRQQSASTEELALWRVIRCQQCHLPRRTCGPCESKHHRWICTTCQQRCHRKLSLSPRLFKKSRHWSHWI</sequence>
<dbReference type="CDD" id="cd09917">
    <property type="entry name" value="F-box_SF"/>
    <property type="match status" value="1"/>
</dbReference>
<protein>
    <recommendedName>
        <fullName evidence="2">F-box domain-containing protein</fullName>
    </recommendedName>
</protein>
<evidence type="ECO:0000256" key="1">
    <source>
        <dbReference type="SAM" id="MobiDB-lite"/>
    </source>
</evidence>
<feature type="domain" description="F-box" evidence="2">
    <location>
        <begin position="98"/>
        <end position="151"/>
    </location>
</feature>
<proteinExistence type="predicted"/>
<evidence type="ECO:0000313" key="3">
    <source>
        <dbReference type="EMBL" id="SAL97415.1"/>
    </source>
</evidence>
<feature type="region of interest" description="Disordered" evidence="1">
    <location>
        <begin position="1"/>
        <end position="31"/>
    </location>
</feature>
<feature type="compositionally biased region" description="Low complexity" evidence="1">
    <location>
        <begin position="13"/>
        <end position="28"/>
    </location>
</feature>
<dbReference type="AlphaFoldDB" id="A0A163J672"/>
<evidence type="ECO:0000259" key="2">
    <source>
        <dbReference type="PROSITE" id="PS50181"/>
    </source>
</evidence>
<dbReference type="InterPro" id="IPR001810">
    <property type="entry name" value="F-box_dom"/>
</dbReference>
<dbReference type="Proteomes" id="UP000078561">
    <property type="component" value="Unassembled WGS sequence"/>
</dbReference>
<dbReference type="EMBL" id="LT551793">
    <property type="protein sequence ID" value="SAL97415.1"/>
    <property type="molecule type" value="Genomic_DNA"/>
</dbReference>
<keyword evidence="4" id="KW-1185">Reference proteome</keyword>
<dbReference type="OrthoDB" id="2322499at2759"/>
<name>A0A163J672_ABSGL</name>
<feature type="region of interest" description="Disordered" evidence="1">
    <location>
        <begin position="64"/>
        <end position="96"/>
    </location>
</feature>
<organism evidence="3">
    <name type="scientific">Absidia glauca</name>
    <name type="common">Pin mould</name>
    <dbReference type="NCBI Taxonomy" id="4829"/>
    <lineage>
        <taxon>Eukaryota</taxon>
        <taxon>Fungi</taxon>
        <taxon>Fungi incertae sedis</taxon>
        <taxon>Mucoromycota</taxon>
        <taxon>Mucoromycotina</taxon>
        <taxon>Mucoromycetes</taxon>
        <taxon>Mucorales</taxon>
        <taxon>Cunninghamellaceae</taxon>
        <taxon>Absidia</taxon>
    </lineage>
</organism>